<evidence type="ECO:0000256" key="1">
    <source>
        <dbReference type="SAM" id="Phobius"/>
    </source>
</evidence>
<keyword evidence="1" id="KW-0472">Membrane</keyword>
<evidence type="ECO:0000313" key="2">
    <source>
        <dbReference type="EMBL" id="PSW06080.1"/>
    </source>
</evidence>
<comment type="caution">
    <text evidence="2">The sequence shown here is derived from an EMBL/GenBank/DDBJ whole genome shotgun (WGS) entry which is preliminary data.</text>
</comment>
<feature type="transmembrane region" description="Helical" evidence="1">
    <location>
        <begin position="46"/>
        <end position="65"/>
    </location>
</feature>
<evidence type="ECO:0008006" key="4">
    <source>
        <dbReference type="Google" id="ProtNLM"/>
    </source>
</evidence>
<protein>
    <recommendedName>
        <fullName evidence="4">DUF4760 domain-containing protein</fullName>
    </recommendedName>
</protein>
<sequence>MNKNLKIWIIVGVFLSLFIAPIAIYMSQFGIGVWDVHTKWAEMGSAFSGIYSPLIAFLAFIILIGQVRSQASMNKHQFDQSYIQDVRDDINFYIERLDLYLDESIYPEGTARAILQQFSLIDEQELRNETCRAIAQQFILKNRKIFDVWVAIYPLLIGLGENKEYPYEHNHFGSIIKICSVLSLESCVALDKVYYSSNLKLNQSELKFWTE</sequence>
<dbReference type="AlphaFoldDB" id="A0A2T3N186"/>
<keyword evidence="3" id="KW-1185">Reference proteome</keyword>
<dbReference type="EMBL" id="PYMC01000003">
    <property type="protein sequence ID" value="PSW06080.1"/>
    <property type="molecule type" value="Genomic_DNA"/>
</dbReference>
<gene>
    <name evidence="2" type="ORF">C9I89_06090</name>
</gene>
<proteinExistence type="predicted"/>
<accession>A0A2T3N186</accession>
<organism evidence="2 3">
    <name type="scientific">Photobacterium lipolyticum</name>
    <dbReference type="NCBI Taxonomy" id="266810"/>
    <lineage>
        <taxon>Bacteria</taxon>
        <taxon>Pseudomonadati</taxon>
        <taxon>Pseudomonadota</taxon>
        <taxon>Gammaproteobacteria</taxon>
        <taxon>Vibrionales</taxon>
        <taxon>Vibrionaceae</taxon>
        <taxon>Photobacterium</taxon>
    </lineage>
</organism>
<keyword evidence="1" id="KW-0812">Transmembrane</keyword>
<dbReference type="OrthoDB" id="346283at2"/>
<evidence type="ECO:0000313" key="3">
    <source>
        <dbReference type="Proteomes" id="UP000240904"/>
    </source>
</evidence>
<dbReference type="RefSeq" id="WP_107282460.1">
    <property type="nucleotide sequence ID" value="NZ_PYMC01000003.1"/>
</dbReference>
<keyword evidence="1" id="KW-1133">Transmembrane helix</keyword>
<name>A0A2T3N186_9GAMM</name>
<feature type="transmembrane region" description="Helical" evidence="1">
    <location>
        <begin position="7"/>
        <end position="26"/>
    </location>
</feature>
<reference evidence="2 3" key="1">
    <citation type="submission" date="2018-03" db="EMBL/GenBank/DDBJ databases">
        <title>Whole genome sequencing of Histamine producing bacteria.</title>
        <authorList>
            <person name="Butler K."/>
        </authorList>
    </citation>
    <scope>NUCLEOTIDE SEQUENCE [LARGE SCALE GENOMIC DNA]</scope>
    <source>
        <strain evidence="2 3">DSM 16190</strain>
    </source>
</reference>
<dbReference type="Proteomes" id="UP000240904">
    <property type="component" value="Unassembled WGS sequence"/>
</dbReference>